<dbReference type="Pfam" id="PF08542">
    <property type="entry name" value="Rep_fac_C"/>
    <property type="match status" value="1"/>
</dbReference>
<organism evidence="7">
    <name type="scientific">Terrestrivirus sp</name>
    <dbReference type="NCBI Taxonomy" id="2487775"/>
    <lineage>
        <taxon>Viruses</taxon>
        <taxon>Varidnaviria</taxon>
        <taxon>Bamfordvirae</taxon>
        <taxon>Nucleocytoviricota</taxon>
        <taxon>Megaviricetes</taxon>
        <taxon>Imitervirales</taxon>
        <taxon>Mimiviridae</taxon>
        <taxon>Klosneuvirinae</taxon>
    </lineage>
</organism>
<dbReference type="FunFam" id="3.40.50.300:FF:000952">
    <property type="entry name" value="Replication factor C subunit 2"/>
    <property type="match status" value="1"/>
</dbReference>
<dbReference type="PANTHER" id="PTHR11669">
    <property type="entry name" value="REPLICATION FACTOR C / DNA POLYMERASE III GAMMA-TAU SUBUNIT"/>
    <property type="match status" value="1"/>
</dbReference>
<comment type="similarity">
    <text evidence="1">Belongs to the activator 1 small subunits family. RfcS subfamily.</text>
</comment>
<accession>A0A3G4ZRX3</accession>
<dbReference type="InterPro" id="IPR003959">
    <property type="entry name" value="ATPase_AAA_core"/>
</dbReference>
<dbReference type="Gene3D" id="3.40.50.300">
    <property type="entry name" value="P-loop containing nucleotide triphosphate hydrolases"/>
    <property type="match status" value="1"/>
</dbReference>
<dbReference type="Gene3D" id="1.10.8.60">
    <property type="match status" value="1"/>
</dbReference>
<evidence type="ECO:0000256" key="3">
    <source>
        <dbReference type="ARBA" id="ARBA00022741"/>
    </source>
</evidence>
<dbReference type="Pfam" id="PF25361">
    <property type="entry name" value="AAA_lid_RFC1"/>
    <property type="match status" value="1"/>
</dbReference>
<dbReference type="PANTHER" id="PTHR11669:SF9">
    <property type="entry name" value="REPLICATION FACTOR C SUBUNIT 5"/>
    <property type="match status" value="1"/>
</dbReference>
<proteinExistence type="inferred from homology"/>
<protein>
    <submittedName>
        <fullName evidence="7">Replication factor C small subunit</fullName>
    </submittedName>
</protein>
<dbReference type="GO" id="GO:0003677">
    <property type="term" value="F:DNA binding"/>
    <property type="evidence" value="ECO:0007669"/>
    <property type="project" value="InterPro"/>
</dbReference>
<dbReference type="Gene3D" id="1.20.272.10">
    <property type="match status" value="1"/>
</dbReference>
<evidence type="ECO:0000256" key="2">
    <source>
        <dbReference type="ARBA" id="ARBA00022705"/>
    </source>
</evidence>
<evidence type="ECO:0000313" key="7">
    <source>
        <dbReference type="EMBL" id="AYV76169.1"/>
    </source>
</evidence>
<dbReference type="InterPro" id="IPR047854">
    <property type="entry name" value="RFC_lid"/>
</dbReference>
<dbReference type="EMBL" id="MK071982">
    <property type="protein sequence ID" value="AYV76169.1"/>
    <property type="molecule type" value="Genomic_DNA"/>
</dbReference>
<dbReference type="SMART" id="SM00382">
    <property type="entry name" value="AAA"/>
    <property type="match status" value="1"/>
</dbReference>
<evidence type="ECO:0000256" key="1">
    <source>
        <dbReference type="ARBA" id="ARBA00009668"/>
    </source>
</evidence>
<evidence type="ECO:0000256" key="4">
    <source>
        <dbReference type="ARBA" id="ARBA00022840"/>
    </source>
</evidence>
<name>A0A3G4ZRX3_9VIRU</name>
<dbReference type="SUPFAM" id="SSF48019">
    <property type="entry name" value="post-AAA+ oligomerization domain-like"/>
    <property type="match status" value="1"/>
</dbReference>
<keyword evidence="4" id="KW-0067">ATP-binding</keyword>
<dbReference type="Pfam" id="PF00004">
    <property type="entry name" value="AAA"/>
    <property type="match status" value="1"/>
</dbReference>
<evidence type="ECO:0000256" key="5">
    <source>
        <dbReference type="ARBA" id="ARBA00058986"/>
    </source>
</evidence>
<keyword evidence="3" id="KW-0547">Nucleotide-binding</keyword>
<keyword evidence="2" id="KW-0235">DNA replication</keyword>
<dbReference type="CDD" id="cd00009">
    <property type="entry name" value="AAA"/>
    <property type="match status" value="1"/>
</dbReference>
<dbReference type="NCBIfam" id="NF001679">
    <property type="entry name" value="PRK00440.1"/>
    <property type="match status" value="1"/>
</dbReference>
<dbReference type="InterPro" id="IPR003593">
    <property type="entry name" value="AAA+_ATPase"/>
</dbReference>
<dbReference type="GO" id="GO:0003689">
    <property type="term" value="F:DNA clamp loader activity"/>
    <property type="evidence" value="ECO:0007669"/>
    <property type="project" value="TreeGrafter"/>
</dbReference>
<dbReference type="GO" id="GO:0016887">
    <property type="term" value="F:ATP hydrolysis activity"/>
    <property type="evidence" value="ECO:0007669"/>
    <property type="project" value="InterPro"/>
</dbReference>
<dbReference type="GO" id="GO:0006261">
    <property type="term" value="P:DNA-templated DNA replication"/>
    <property type="evidence" value="ECO:0007669"/>
    <property type="project" value="TreeGrafter"/>
</dbReference>
<dbReference type="SUPFAM" id="SSF52540">
    <property type="entry name" value="P-loop containing nucleoside triphosphate hydrolases"/>
    <property type="match status" value="1"/>
</dbReference>
<dbReference type="InterPro" id="IPR027417">
    <property type="entry name" value="P-loop_NTPase"/>
</dbReference>
<comment type="function">
    <text evidence="5">Part of the RFC clamp loader complex which loads the PCNA sliding clamp onto DNA.</text>
</comment>
<dbReference type="GO" id="GO:0005524">
    <property type="term" value="F:ATP binding"/>
    <property type="evidence" value="ECO:0007669"/>
    <property type="project" value="UniProtKB-KW"/>
</dbReference>
<dbReference type="InterPro" id="IPR008921">
    <property type="entry name" value="DNA_pol3_clamp-load_cplx_C"/>
</dbReference>
<dbReference type="InterPro" id="IPR050238">
    <property type="entry name" value="DNA_Rep/Repair_Clamp_Loader"/>
</dbReference>
<dbReference type="InterPro" id="IPR013748">
    <property type="entry name" value="Rep_factorC_C"/>
</dbReference>
<reference evidence="7" key="1">
    <citation type="submission" date="2018-10" db="EMBL/GenBank/DDBJ databases">
        <title>Hidden diversity of soil giant viruses.</title>
        <authorList>
            <person name="Schulz F."/>
            <person name="Alteio L."/>
            <person name="Goudeau D."/>
            <person name="Ryan E.M."/>
            <person name="Malmstrom R.R."/>
            <person name="Blanchard J."/>
            <person name="Woyke T."/>
        </authorList>
    </citation>
    <scope>NUCLEOTIDE SEQUENCE</scope>
    <source>
        <strain evidence="7">TEV1</strain>
    </source>
</reference>
<feature type="domain" description="AAA+ ATPase" evidence="6">
    <location>
        <begin position="36"/>
        <end position="165"/>
    </location>
</feature>
<dbReference type="GO" id="GO:0006281">
    <property type="term" value="P:DNA repair"/>
    <property type="evidence" value="ECO:0007669"/>
    <property type="project" value="TreeGrafter"/>
</dbReference>
<gene>
    <name evidence="7" type="ORF">Terrestrivirus4_217</name>
</gene>
<evidence type="ECO:0000259" key="6">
    <source>
        <dbReference type="SMART" id="SM00382"/>
    </source>
</evidence>
<dbReference type="CDD" id="cd18140">
    <property type="entry name" value="HLD_clamp_RFC"/>
    <property type="match status" value="1"/>
</dbReference>
<sequence length="353" mass="40092">MNNLPWIEKYRPKSLDEIISHTTIISTLRHAIDKNALQHLLFHGPPGSGKTSVAMSIARHLYGQKMDLMVLNINASEERGIEVVRTRILQFVATKNIFSDDNLFKLVILDEADAMTADAQAMLRQVIENFSSTTRFCLICNQVKKITQALQSRCACYRFPPLASDAIRSRVKQIAQKEKINVMESGIDAMIKISKGDMRRVINILQSTSLSYDIVDNNAVIRCTGYISSEHIDIILRSLINDSFEQSHNLVDNIKKQYSYTLGDILTEISNILIDYISNKTININNIDVNKMSEENCLKILEQIREIEFNLTTCTTDTIQTAAFIGIFNSNSPIKKEKNIKTKMEQKQTKVKI</sequence>